<organism evidence="3 4">
    <name type="scientific">Schaalia naturae</name>
    <dbReference type="NCBI Taxonomy" id="635203"/>
    <lineage>
        <taxon>Bacteria</taxon>
        <taxon>Bacillati</taxon>
        <taxon>Actinomycetota</taxon>
        <taxon>Actinomycetes</taxon>
        <taxon>Actinomycetales</taxon>
        <taxon>Actinomycetaceae</taxon>
        <taxon>Schaalia</taxon>
    </lineage>
</organism>
<feature type="transmembrane region" description="Helical" evidence="2">
    <location>
        <begin position="396"/>
        <end position="418"/>
    </location>
</feature>
<keyword evidence="4" id="KW-1185">Reference proteome</keyword>
<gene>
    <name evidence="3" type="ORF">ACFQWG_13310</name>
</gene>
<dbReference type="Proteomes" id="UP001596527">
    <property type="component" value="Unassembled WGS sequence"/>
</dbReference>
<dbReference type="RefSeq" id="WP_380976059.1">
    <property type="nucleotide sequence ID" value="NZ_JBHTEF010000001.1"/>
</dbReference>
<dbReference type="PANTHER" id="PTHR35007:SF4">
    <property type="entry name" value="CONSERVED TRANSMEMBRANE PROTEIN-RELATED"/>
    <property type="match status" value="1"/>
</dbReference>
<keyword evidence="2" id="KW-0812">Transmembrane</keyword>
<evidence type="ECO:0000256" key="2">
    <source>
        <dbReference type="SAM" id="Phobius"/>
    </source>
</evidence>
<dbReference type="PANTHER" id="PTHR35007">
    <property type="entry name" value="INTEGRAL MEMBRANE PROTEIN-RELATED"/>
    <property type="match status" value="1"/>
</dbReference>
<comment type="caution">
    <text evidence="3">The sequence shown here is derived from an EMBL/GenBank/DDBJ whole genome shotgun (WGS) entry which is preliminary data.</text>
</comment>
<name>A0ABW2SQN6_9ACTO</name>
<reference evidence="4" key="1">
    <citation type="journal article" date="2019" name="Int. J. Syst. Evol. Microbiol.">
        <title>The Global Catalogue of Microorganisms (GCM) 10K type strain sequencing project: providing services to taxonomists for standard genome sequencing and annotation.</title>
        <authorList>
            <consortium name="The Broad Institute Genomics Platform"/>
            <consortium name="The Broad Institute Genome Sequencing Center for Infectious Disease"/>
            <person name="Wu L."/>
            <person name="Ma J."/>
        </authorList>
    </citation>
    <scope>NUCLEOTIDE SEQUENCE [LARGE SCALE GENOMIC DNA]</scope>
    <source>
        <strain evidence="4">CCUG 56698</strain>
    </source>
</reference>
<evidence type="ECO:0000256" key="1">
    <source>
        <dbReference type="SAM" id="MobiDB-lite"/>
    </source>
</evidence>
<keyword evidence="2" id="KW-0472">Membrane</keyword>
<sequence length="429" mass="43518">MIGADWTDWVGSALAGTCVLILALISAADRGHGIRLARRWARPGEPETGGSIARRAAGAGSGSRWPRRSGDAGAALALVVAEVAARLRAGTPTEAAWRAAWARAPGLGPLGPLDEGGAPQGVVLLARRPRWRDLALPATRRSLGGLALGIRDVLRAGAARSRSGRRAAAALVAACRFTHRLGAPLAGVLEVVADGIDESSAAEEARRVARSGPAASARVLTVLPLVGVAAGEALGARPLERLTGGGVGTLCLVVGVACLAAGHLVSRRMLRLAEGRDAARGSDAGAVSEIDPAILCDLVVAGLESGASAPAALEALGEAAGLADLGRIGRELVLGVPWRVAWDPCPAQAVLVGRTLEPAWTDGTSPVPLLRRAAAQLRSRRISDARAEAEELAVRLVVPLGALLLPAFLALGVVPVLLHLGAGGLSGLS</sequence>
<feature type="transmembrane region" description="Helical" evidence="2">
    <location>
        <begin position="246"/>
        <end position="266"/>
    </location>
</feature>
<evidence type="ECO:0000313" key="4">
    <source>
        <dbReference type="Proteomes" id="UP001596527"/>
    </source>
</evidence>
<protein>
    <submittedName>
        <fullName evidence="3">Type II secretion system F family protein</fullName>
    </submittedName>
</protein>
<feature type="transmembrane region" description="Helical" evidence="2">
    <location>
        <begin position="215"/>
        <end position="234"/>
    </location>
</feature>
<feature type="compositionally biased region" description="Low complexity" evidence="1">
    <location>
        <begin position="49"/>
        <end position="64"/>
    </location>
</feature>
<feature type="transmembrane region" description="Helical" evidence="2">
    <location>
        <begin position="6"/>
        <end position="28"/>
    </location>
</feature>
<dbReference type="EMBL" id="JBHTEF010000001">
    <property type="protein sequence ID" value="MFC7582171.1"/>
    <property type="molecule type" value="Genomic_DNA"/>
</dbReference>
<keyword evidence="2" id="KW-1133">Transmembrane helix</keyword>
<evidence type="ECO:0000313" key="3">
    <source>
        <dbReference type="EMBL" id="MFC7582171.1"/>
    </source>
</evidence>
<accession>A0ABW2SQN6</accession>
<feature type="region of interest" description="Disordered" evidence="1">
    <location>
        <begin position="43"/>
        <end position="68"/>
    </location>
</feature>
<proteinExistence type="predicted"/>